<dbReference type="InterPro" id="IPR007016">
    <property type="entry name" value="O-antigen_ligase-rel_domated"/>
</dbReference>
<keyword evidence="7" id="KW-0436">Ligase</keyword>
<accession>A0A6N3DL28</accession>
<dbReference type="EMBL" id="CACRTV010000046">
    <property type="protein sequence ID" value="VYU26477.1"/>
    <property type="molecule type" value="Genomic_DNA"/>
</dbReference>
<feature type="transmembrane region" description="Helical" evidence="5">
    <location>
        <begin position="66"/>
        <end position="85"/>
    </location>
</feature>
<dbReference type="AlphaFoldDB" id="A0A6N3DL28"/>
<protein>
    <submittedName>
        <fullName evidence="7">O-Antigen ligase</fullName>
    </submittedName>
</protein>
<feature type="transmembrane region" description="Helical" evidence="5">
    <location>
        <begin position="194"/>
        <end position="211"/>
    </location>
</feature>
<keyword evidence="2 5" id="KW-0812">Transmembrane</keyword>
<feature type="transmembrane region" description="Helical" evidence="5">
    <location>
        <begin position="260"/>
        <end position="279"/>
    </location>
</feature>
<evidence type="ECO:0000256" key="5">
    <source>
        <dbReference type="SAM" id="Phobius"/>
    </source>
</evidence>
<feature type="transmembrane region" description="Helical" evidence="5">
    <location>
        <begin position="127"/>
        <end position="145"/>
    </location>
</feature>
<evidence type="ECO:0000256" key="1">
    <source>
        <dbReference type="ARBA" id="ARBA00004141"/>
    </source>
</evidence>
<keyword evidence="3 5" id="KW-1133">Transmembrane helix</keyword>
<evidence type="ECO:0000256" key="3">
    <source>
        <dbReference type="ARBA" id="ARBA00022989"/>
    </source>
</evidence>
<dbReference type="Pfam" id="PF04932">
    <property type="entry name" value="Wzy_C"/>
    <property type="match status" value="1"/>
</dbReference>
<feature type="domain" description="O-antigen ligase-related" evidence="6">
    <location>
        <begin position="203"/>
        <end position="391"/>
    </location>
</feature>
<feature type="transmembrane region" description="Helical" evidence="5">
    <location>
        <begin position="375"/>
        <end position="397"/>
    </location>
</feature>
<proteinExistence type="predicted"/>
<evidence type="ECO:0000256" key="2">
    <source>
        <dbReference type="ARBA" id="ARBA00022692"/>
    </source>
</evidence>
<feature type="transmembrane region" description="Helical" evidence="5">
    <location>
        <begin position="165"/>
        <end position="187"/>
    </location>
</feature>
<comment type="subcellular location">
    <subcellularLocation>
        <location evidence="1">Membrane</location>
        <topology evidence="1">Multi-pass membrane protein</topology>
    </subcellularLocation>
</comment>
<gene>
    <name evidence="7" type="ORF">CPLFYP93_01819</name>
</gene>
<evidence type="ECO:0000259" key="6">
    <source>
        <dbReference type="Pfam" id="PF04932"/>
    </source>
</evidence>
<feature type="transmembrane region" description="Helical" evidence="5">
    <location>
        <begin position="217"/>
        <end position="234"/>
    </location>
</feature>
<dbReference type="PANTHER" id="PTHR37422">
    <property type="entry name" value="TEICHURONIC ACID BIOSYNTHESIS PROTEIN TUAE"/>
    <property type="match status" value="1"/>
</dbReference>
<sequence>MKRFLNVLFDRNKYREVFIFITILFAISYFTPLSSILNLLLLLWGAIIVIKDLLVKRIIFKSKKFIALIFFIIAYCITIISNRYMGLFENIKILALTSLQFFILFAFDDEDDKSDIYNHIIRFNNIIIKVTFITSLISLIIYLLGINFEFKNFVIGVENGMLNGIYTGANTGGPLAAVSIVASILIMELKKSSEMNKFCIINIVIQLIFIYMTNSRATLYCIIIFGIMFAIFYFKDKKDKVIAGAGVFGIYLFSKIVNEVLYYIYICINNIIIIAKFAFNKARYYILLAIGKSVNNIDNKPLDITGSAGNISEVVEKEISMGFLNGRAQLWGCGMQILKDNFWFGVGSRNVSEVALNYASISELPGILGGGMHNIIIQVLVSNGVIGFIAIATFAVICLWEYFKYFFDIKLRTQDSKIVLIVFLILIMLLINNMAEANILYSASYMATVFWTYLGFGLFIISKEKREGKND</sequence>
<evidence type="ECO:0000313" key="7">
    <source>
        <dbReference type="EMBL" id="VYU26477.1"/>
    </source>
</evidence>
<organism evidence="7">
    <name type="scientific">Clostridium paraputrificum</name>
    <dbReference type="NCBI Taxonomy" id="29363"/>
    <lineage>
        <taxon>Bacteria</taxon>
        <taxon>Bacillati</taxon>
        <taxon>Bacillota</taxon>
        <taxon>Clostridia</taxon>
        <taxon>Eubacteriales</taxon>
        <taxon>Clostridiaceae</taxon>
        <taxon>Clostridium</taxon>
    </lineage>
</organism>
<name>A0A6N3DL28_9CLOT</name>
<keyword evidence="4 5" id="KW-0472">Membrane</keyword>
<dbReference type="PANTHER" id="PTHR37422:SF13">
    <property type="entry name" value="LIPOPOLYSACCHARIDE BIOSYNTHESIS PROTEIN PA4999-RELATED"/>
    <property type="match status" value="1"/>
</dbReference>
<feature type="transmembrane region" description="Helical" evidence="5">
    <location>
        <begin position="418"/>
        <end position="435"/>
    </location>
</feature>
<dbReference type="GO" id="GO:0016874">
    <property type="term" value="F:ligase activity"/>
    <property type="evidence" value="ECO:0007669"/>
    <property type="project" value="UniProtKB-KW"/>
</dbReference>
<reference evidence="7" key="1">
    <citation type="submission" date="2019-11" db="EMBL/GenBank/DDBJ databases">
        <authorList>
            <person name="Feng L."/>
        </authorList>
    </citation>
    <scope>NUCLEOTIDE SEQUENCE</scope>
    <source>
        <strain evidence="7">CParaputrificumLFYP93</strain>
    </source>
</reference>
<feature type="transmembrane region" description="Helical" evidence="5">
    <location>
        <begin position="36"/>
        <end position="54"/>
    </location>
</feature>
<dbReference type="InterPro" id="IPR051533">
    <property type="entry name" value="WaaL-like"/>
</dbReference>
<dbReference type="RefSeq" id="WP_156561158.1">
    <property type="nucleotide sequence ID" value="NZ_CACRTV010000046.1"/>
</dbReference>
<dbReference type="GO" id="GO:0016020">
    <property type="term" value="C:membrane"/>
    <property type="evidence" value="ECO:0007669"/>
    <property type="project" value="UniProtKB-SubCell"/>
</dbReference>
<evidence type="ECO:0000256" key="4">
    <source>
        <dbReference type="ARBA" id="ARBA00023136"/>
    </source>
</evidence>
<feature type="transmembrane region" description="Helical" evidence="5">
    <location>
        <begin position="441"/>
        <end position="461"/>
    </location>
</feature>